<sequence>MEIYNLKHLNQDKRFIVAIVVGFIGSFVFGIISGYLRRIISIGSIDFPVIYWAAAYATAYAIQRFGRGVQPRFAYVGAVCGLLTVLVSDATLYFGIAGAFSLSSYHIVVVMLLRADMFAFLGLLYRAVCVYIGYSYSRII</sequence>
<dbReference type="KEGG" id="erl:AOC36_10740"/>
<name>A0A0X8H1R6_9FIRM</name>
<feature type="transmembrane region" description="Helical" evidence="1">
    <location>
        <begin position="15"/>
        <end position="36"/>
    </location>
</feature>
<keyword evidence="1" id="KW-1133">Transmembrane helix</keyword>
<feature type="transmembrane region" description="Helical" evidence="1">
    <location>
        <begin position="42"/>
        <end position="62"/>
    </location>
</feature>
<dbReference type="OrthoDB" id="1651582at2"/>
<keyword evidence="3" id="KW-1185">Reference proteome</keyword>
<evidence type="ECO:0000256" key="1">
    <source>
        <dbReference type="SAM" id="Phobius"/>
    </source>
</evidence>
<dbReference type="Proteomes" id="UP000063781">
    <property type="component" value="Chromosome"/>
</dbReference>
<organism evidence="2 3">
    <name type="scientific">Erysipelothrix larvae</name>
    <dbReference type="NCBI Taxonomy" id="1514105"/>
    <lineage>
        <taxon>Bacteria</taxon>
        <taxon>Bacillati</taxon>
        <taxon>Bacillota</taxon>
        <taxon>Erysipelotrichia</taxon>
        <taxon>Erysipelotrichales</taxon>
        <taxon>Erysipelotrichaceae</taxon>
        <taxon>Erysipelothrix</taxon>
    </lineage>
</organism>
<keyword evidence="1" id="KW-0472">Membrane</keyword>
<dbReference type="STRING" id="1514105.AOC36_10740"/>
<feature type="transmembrane region" description="Helical" evidence="1">
    <location>
        <begin position="117"/>
        <end position="136"/>
    </location>
</feature>
<feature type="transmembrane region" description="Helical" evidence="1">
    <location>
        <begin position="74"/>
        <end position="97"/>
    </location>
</feature>
<accession>A0A0X8H1R6</accession>
<evidence type="ECO:0000313" key="3">
    <source>
        <dbReference type="Proteomes" id="UP000063781"/>
    </source>
</evidence>
<dbReference type="EMBL" id="CP013213">
    <property type="protein sequence ID" value="AMC94431.1"/>
    <property type="molecule type" value="Genomic_DNA"/>
</dbReference>
<dbReference type="RefSeq" id="WP_067634160.1">
    <property type="nucleotide sequence ID" value="NZ_CP013213.1"/>
</dbReference>
<gene>
    <name evidence="2" type="ORF">AOC36_10740</name>
</gene>
<reference evidence="2 3" key="1">
    <citation type="submission" date="2015-10" db="EMBL/GenBank/DDBJ databases">
        <title>Erysipelothrix larvae sp. LV19 isolated from the larval gut of the rhinoceros beetle, Trypoxylus dichotomus.</title>
        <authorList>
            <person name="Lim S."/>
            <person name="Kim B.-C."/>
        </authorList>
    </citation>
    <scope>NUCLEOTIDE SEQUENCE [LARGE SCALE GENOMIC DNA]</scope>
    <source>
        <strain evidence="2 3">LV19</strain>
    </source>
</reference>
<protein>
    <submittedName>
        <fullName evidence="2">Uncharacterized protein</fullName>
    </submittedName>
</protein>
<evidence type="ECO:0000313" key="2">
    <source>
        <dbReference type="EMBL" id="AMC94431.1"/>
    </source>
</evidence>
<proteinExistence type="predicted"/>
<keyword evidence="1" id="KW-0812">Transmembrane</keyword>
<dbReference type="AlphaFoldDB" id="A0A0X8H1R6"/>